<accession>A0AAI9UQN1</accession>
<sequence>MSHKRNPKFIKLDFTIVHEAIHEDVETILGGGAKRPRFRRCCLRSGKATRLKSPSAANLSPHLTSPYLASDYLGLLASSSMRSILKVPRDVRETETPRPVCASVAQKHHIQTHNTSLATPSVAALRCITRPCPQINNNEQKTEEFMQKRKDARKSLRHHIPSEQSVSVPKNLQTLTYPIPLSPSKMPQLNQPSDPASAESLPVRPAKPSDEGGGGQNTAHAHAQTATDRRIDPLEPSILNPQGSTRGENPYQSFNQQPS</sequence>
<proteinExistence type="predicted"/>
<evidence type="ECO:0000313" key="2">
    <source>
        <dbReference type="EMBL" id="KAK1462916.1"/>
    </source>
</evidence>
<keyword evidence="3" id="KW-1185">Reference proteome</keyword>
<dbReference type="EMBL" id="MPDP01000269">
    <property type="protein sequence ID" value="KAK1462916.1"/>
    <property type="molecule type" value="Genomic_DNA"/>
</dbReference>
<name>A0AAI9UQN1_9PEZI</name>
<feature type="compositionally biased region" description="Polar residues" evidence="1">
    <location>
        <begin position="239"/>
        <end position="259"/>
    </location>
</feature>
<organism evidence="2 3">
    <name type="scientific">Colletotrichum cuscutae</name>
    <dbReference type="NCBI Taxonomy" id="1209917"/>
    <lineage>
        <taxon>Eukaryota</taxon>
        <taxon>Fungi</taxon>
        <taxon>Dikarya</taxon>
        <taxon>Ascomycota</taxon>
        <taxon>Pezizomycotina</taxon>
        <taxon>Sordariomycetes</taxon>
        <taxon>Hypocreomycetidae</taxon>
        <taxon>Glomerellales</taxon>
        <taxon>Glomerellaceae</taxon>
        <taxon>Colletotrichum</taxon>
        <taxon>Colletotrichum acutatum species complex</taxon>
    </lineage>
</organism>
<evidence type="ECO:0000256" key="1">
    <source>
        <dbReference type="SAM" id="MobiDB-lite"/>
    </source>
</evidence>
<feature type="region of interest" description="Disordered" evidence="1">
    <location>
        <begin position="133"/>
        <end position="259"/>
    </location>
</feature>
<feature type="compositionally biased region" description="Polar residues" evidence="1">
    <location>
        <begin position="162"/>
        <end position="176"/>
    </location>
</feature>
<feature type="compositionally biased region" description="Polar residues" evidence="1">
    <location>
        <begin position="185"/>
        <end position="194"/>
    </location>
</feature>
<evidence type="ECO:0000313" key="3">
    <source>
        <dbReference type="Proteomes" id="UP001239213"/>
    </source>
</evidence>
<feature type="compositionally biased region" description="Basic residues" evidence="1">
    <location>
        <begin position="150"/>
        <end position="159"/>
    </location>
</feature>
<dbReference type="AlphaFoldDB" id="A0AAI9UQN1"/>
<reference evidence="2" key="1">
    <citation type="submission" date="2016-11" db="EMBL/GenBank/DDBJ databases">
        <title>The genome sequence of Colletotrichum cuscutae.</title>
        <authorList>
            <person name="Baroncelli R."/>
        </authorList>
    </citation>
    <scope>NUCLEOTIDE SEQUENCE</scope>
    <source>
        <strain evidence="2">IMI 304802</strain>
    </source>
</reference>
<dbReference type="Proteomes" id="UP001239213">
    <property type="component" value="Unassembled WGS sequence"/>
</dbReference>
<comment type="caution">
    <text evidence="2">The sequence shown here is derived from an EMBL/GenBank/DDBJ whole genome shotgun (WGS) entry which is preliminary data.</text>
</comment>
<protein>
    <submittedName>
        <fullName evidence="2">Uncharacterized protein</fullName>
    </submittedName>
</protein>
<feature type="compositionally biased region" description="Basic and acidic residues" evidence="1">
    <location>
        <begin position="140"/>
        <end position="149"/>
    </location>
</feature>
<gene>
    <name evidence="2" type="ORF">CCUS01_08508</name>
</gene>